<dbReference type="SMART" id="SM00356">
    <property type="entry name" value="ZnF_C3H1"/>
    <property type="match status" value="3"/>
</dbReference>
<dbReference type="PANTHER" id="PTHR14738:SF29">
    <property type="entry name" value="ZINC FINGER CCCH DOMAIN-CONTAINING PROTEIN 14"/>
    <property type="match status" value="1"/>
</dbReference>
<dbReference type="EMBL" id="JW864789">
    <property type="protein sequence ID" value="AFO97306.1"/>
    <property type="molecule type" value="mRNA"/>
</dbReference>
<evidence type="ECO:0000256" key="1">
    <source>
        <dbReference type="ARBA" id="ARBA00004324"/>
    </source>
</evidence>
<dbReference type="CTD" id="79882"/>
<feature type="domain" description="C3H1-type" evidence="13">
    <location>
        <begin position="559"/>
        <end position="584"/>
    </location>
</feature>
<dbReference type="InterPro" id="IPR000571">
    <property type="entry name" value="Znf_CCCH"/>
</dbReference>
<protein>
    <recommendedName>
        <fullName evidence="3 11">Zinc finger CCCH domain-containing protein 14</fullName>
    </recommendedName>
</protein>
<comment type="subcellular location">
    <subcellularLocation>
        <location evidence="1 11">Nucleus speckle</location>
    </subcellularLocation>
</comment>
<feature type="region of interest" description="Disordered" evidence="12">
    <location>
        <begin position="249"/>
        <end position="270"/>
    </location>
</feature>
<evidence type="ECO:0000313" key="14">
    <source>
        <dbReference type="EMBL" id="AFO97306.1"/>
    </source>
</evidence>
<dbReference type="GO" id="GO:0008143">
    <property type="term" value="F:poly(A) binding"/>
    <property type="evidence" value="ECO:0007669"/>
    <property type="project" value="UniProtKB-UniRule"/>
</dbReference>
<feature type="compositionally biased region" description="Basic and acidic residues" evidence="12">
    <location>
        <begin position="295"/>
        <end position="306"/>
    </location>
</feature>
<keyword evidence="8 11" id="KW-0694">RNA-binding</keyword>
<evidence type="ECO:0000256" key="5">
    <source>
        <dbReference type="ARBA" id="ARBA00022737"/>
    </source>
</evidence>
<dbReference type="FunFam" id="1.20.1390.10:FF:000006">
    <property type="entry name" value="zinc finger CCCH domain-containing protein 14"/>
    <property type="match status" value="1"/>
</dbReference>
<feature type="zinc finger region" description="C3H1-type" evidence="10">
    <location>
        <begin position="559"/>
        <end position="584"/>
    </location>
</feature>
<dbReference type="PROSITE" id="PS50103">
    <property type="entry name" value="ZF_C3H1"/>
    <property type="match status" value="1"/>
</dbReference>
<evidence type="ECO:0000256" key="6">
    <source>
        <dbReference type="ARBA" id="ARBA00022771"/>
    </source>
</evidence>
<dbReference type="PANTHER" id="PTHR14738">
    <property type="entry name" value="ZINC FINGER CCCH DOMAIN-CONTAINING PROTEIN 14"/>
    <property type="match status" value="1"/>
</dbReference>
<keyword evidence="9 11" id="KW-0539">Nucleus</keyword>
<evidence type="ECO:0000256" key="11">
    <source>
        <dbReference type="RuleBase" id="RU369058"/>
    </source>
</evidence>
<dbReference type="InterPro" id="IPR040366">
    <property type="entry name" value="Nab2/ZC3H14"/>
</dbReference>
<dbReference type="GO" id="GO:0005737">
    <property type="term" value="C:cytoplasm"/>
    <property type="evidence" value="ECO:0007669"/>
    <property type="project" value="TreeGrafter"/>
</dbReference>
<reference evidence="14" key="1">
    <citation type="journal article" date="2014" name="Nature">
        <title>Elephant shark genome provides unique insights into gnathostome evolution.</title>
        <authorList>
            <consortium name="International Elephant Shark Genome Sequencing Consortium"/>
            <person name="Venkatesh B."/>
            <person name="Lee A.P."/>
            <person name="Ravi V."/>
            <person name="Maurya A.K."/>
            <person name="Lian M.M."/>
            <person name="Swann J.B."/>
            <person name="Ohta Y."/>
            <person name="Flajnik M.F."/>
            <person name="Sutoh Y."/>
            <person name="Kasahara M."/>
            <person name="Hoon S."/>
            <person name="Gangu V."/>
            <person name="Roy S.W."/>
            <person name="Irimia M."/>
            <person name="Korzh V."/>
            <person name="Kondrychyn I."/>
            <person name="Lim Z.W."/>
            <person name="Tay B.H."/>
            <person name="Tohari S."/>
            <person name="Kong K.W."/>
            <person name="Ho S."/>
            <person name="Lorente-Galdos B."/>
            <person name="Quilez J."/>
            <person name="Marques-Bonet T."/>
            <person name="Raney B.J."/>
            <person name="Ingham P.W."/>
            <person name="Tay A."/>
            <person name="Hillier L.W."/>
            <person name="Minx P."/>
            <person name="Boehm T."/>
            <person name="Wilson R.K."/>
            <person name="Brenner S."/>
            <person name="Warren W.C."/>
        </authorList>
    </citation>
    <scope>NUCLEOTIDE SEQUENCE</scope>
    <source>
        <tissue evidence="14">Ovary</tissue>
    </source>
</reference>
<keyword evidence="7 10" id="KW-0862">Zinc</keyword>
<dbReference type="Gene3D" id="4.10.1000.30">
    <property type="match status" value="1"/>
</dbReference>
<dbReference type="GO" id="GO:0043488">
    <property type="term" value="P:regulation of mRNA stability"/>
    <property type="evidence" value="ECO:0007669"/>
    <property type="project" value="UniProtKB-UniRule"/>
</dbReference>
<feature type="compositionally biased region" description="Acidic residues" evidence="12">
    <location>
        <begin position="515"/>
        <end position="524"/>
    </location>
</feature>
<evidence type="ECO:0000256" key="12">
    <source>
        <dbReference type="SAM" id="MobiDB-lite"/>
    </source>
</evidence>
<dbReference type="FunFam" id="4.10.1000.30:FF:000001">
    <property type="entry name" value="Zinc finger CCCH domain-containing protein 14"/>
    <property type="match status" value="1"/>
</dbReference>
<evidence type="ECO:0000256" key="4">
    <source>
        <dbReference type="ARBA" id="ARBA00022723"/>
    </source>
</evidence>
<evidence type="ECO:0000256" key="10">
    <source>
        <dbReference type="PROSITE-ProRule" id="PRU00723"/>
    </source>
</evidence>
<comment type="function">
    <text evidence="11">RNA-binding protein involved in the biogenesis of circular RNAs (circRNAs), which are produced by back-splicing circularization of pre-mRNAs. Acts by binding to both exon-intron boundary and 3'-UTR of pre-mRNAs to promote circRNA biogenesis through dimerization and the association with the spliceosome.</text>
</comment>
<dbReference type="GeneID" id="103185369"/>
<feature type="region of interest" description="Disordered" evidence="12">
    <location>
        <begin position="503"/>
        <end position="525"/>
    </location>
</feature>
<evidence type="ECO:0000256" key="7">
    <source>
        <dbReference type="ARBA" id="ARBA00022833"/>
    </source>
</evidence>
<keyword evidence="6 10" id="KW-0863">Zinc-finger</keyword>
<feature type="compositionally biased region" description="Polar residues" evidence="12">
    <location>
        <begin position="336"/>
        <end position="345"/>
    </location>
</feature>
<dbReference type="Gene3D" id="4.10.1000.40">
    <property type="match status" value="1"/>
</dbReference>
<comment type="similarity">
    <text evidence="2 11">Belongs to the ZC3H14 family.</text>
</comment>
<dbReference type="Gene3D" id="1.20.1390.10">
    <property type="entry name" value="PWI domain"/>
    <property type="match status" value="1"/>
</dbReference>
<dbReference type="AlphaFoldDB" id="V9KH71"/>
<evidence type="ECO:0000259" key="13">
    <source>
        <dbReference type="PROSITE" id="PS50103"/>
    </source>
</evidence>
<accession>V9KH71</accession>
<dbReference type="RefSeq" id="XP_042194206.1">
    <property type="nucleotide sequence ID" value="XM_042338272.1"/>
</dbReference>
<dbReference type="GO" id="GO:0016607">
    <property type="term" value="C:nuclear speck"/>
    <property type="evidence" value="ECO:0007669"/>
    <property type="project" value="UniProtKB-SubCell"/>
</dbReference>
<feature type="region of interest" description="Disordered" evidence="12">
    <location>
        <begin position="289"/>
        <end position="362"/>
    </location>
</feature>
<evidence type="ECO:0000256" key="9">
    <source>
        <dbReference type="ARBA" id="ARBA00023242"/>
    </source>
</evidence>
<dbReference type="GO" id="GO:0008270">
    <property type="term" value="F:zinc ion binding"/>
    <property type="evidence" value="ECO:0007669"/>
    <property type="project" value="UniProtKB-KW"/>
</dbReference>
<proteinExistence type="evidence at transcript level"/>
<name>V9KH71_CALMI</name>
<evidence type="ECO:0000256" key="3">
    <source>
        <dbReference type="ARBA" id="ARBA00015071"/>
    </source>
</evidence>
<sequence length="697" mass="78322">MEIGTEISRKIRTAIKGKLQELGAYADEELPDYIMVMVANKKSQQQMTDDLSLFLGTNTVKFTIWLHGVLDKLRSATVEPTGLKSASDYTDSILFSSSEKIQAAVSGSSDLRIDDVRKLAVSSTRFEKNDSRVTTSSLHEQTVASVRPSSTERNASQLMSTVKPLMEPVSSEAVIDIKPELDDLIDDDLNILQDLPAASKKKPVVTFTYNVSHPTFEGYRPSENVTQHCRASESSVQSYRVPQNNVQACRLGESNPPSYRPECTGHTYRSPEGVLQTYNRLSDSGLQIYRSSKSSVDRPSRDDETARKRKGPIISSVVKVNKTSDGEDEEDDYGSRTGSLPSSISVPAKPERRPTLPPSKQANKNLILKAITEAQKSVCNTTNYPQVFVKQTVPVAPRTRAQQDTEVKVIEVEDKPQQPGSPLQIDVDEQLVQKHYLKPIETRISCDTRSFILKKSVLEEVEPQLQVKETICPEAASAEQARVIQTKDQNEPEESSPKFIVTLDGIPSPPGYVSEQEEETEPLEQEAGREYRLPIQTVTRPLKEFDEEIDEDSFQPKRQKVAERCKYWPACKNGDECMYHHPIASCKTFPNCKFGDKCLFIHPNCKYDSKCTRPDCPYTHASRRSQPLLKQPAVISSGSSLCRFFPECKKVECPFIHPKPCRFGTHCKRADCTFYHPVVTLPPRHALKWTRSQQNSE</sequence>
<organism evidence="14">
    <name type="scientific">Callorhinchus milii</name>
    <name type="common">Ghost shark</name>
    <dbReference type="NCBI Taxonomy" id="7868"/>
    <lineage>
        <taxon>Eukaryota</taxon>
        <taxon>Metazoa</taxon>
        <taxon>Chordata</taxon>
        <taxon>Craniata</taxon>
        <taxon>Vertebrata</taxon>
        <taxon>Chondrichthyes</taxon>
        <taxon>Holocephali</taxon>
        <taxon>Chimaeriformes</taxon>
        <taxon>Callorhinchidae</taxon>
        <taxon>Callorhinchus</taxon>
    </lineage>
</organism>
<dbReference type="Pfam" id="PF14608">
    <property type="entry name" value="zf-CCCH_2"/>
    <property type="match status" value="5"/>
</dbReference>
<keyword evidence="5 11" id="KW-0677">Repeat</keyword>
<dbReference type="FunFam" id="4.10.1000.40:FF:000006">
    <property type="entry name" value="Zinc finger CCCH domain-containing protein 14"/>
    <property type="match status" value="1"/>
</dbReference>
<keyword evidence="4 10" id="KW-0479">Metal-binding</keyword>
<evidence type="ECO:0000256" key="2">
    <source>
        <dbReference type="ARBA" id="ARBA00008423"/>
    </source>
</evidence>
<evidence type="ECO:0000256" key="8">
    <source>
        <dbReference type="ARBA" id="ARBA00022884"/>
    </source>
</evidence>